<dbReference type="InterPro" id="IPR039136">
    <property type="entry name" value="NUFIP1-like"/>
</dbReference>
<feature type="compositionally biased region" description="Basic and acidic residues" evidence="5">
    <location>
        <begin position="361"/>
        <end position="402"/>
    </location>
</feature>
<dbReference type="SMART" id="SM00356">
    <property type="entry name" value="ZnF_C3H1"/>
    <property type="match status" value="1"/>
</dbReference>
<feature type="compositionally biased region" description="Gly residues" evidence="5">
    <location>
        <begin position="224"/>
        <end position="234"/>
    </location>
</feature>
<dbReference type="AlphaFoldDB" id="A0A0U1MA09"/>
<dbReference type="InterPro" id="IPR019496">
    <property type="entry name" value="NUFIP1_cons_dom"/>
</dbReference>
<dbReference type="OrthoDB" id="273070at2759"/>
<feature type="compositionally biased region" description="Basic residues" evidence="5">
    <location>
        <begin position="540"/>
        <end position="554"/>
    </location>
</feature>
<feature type="zinc finger region" description="C3H1-type" evidence="4">
    <location>
        <begin position="539"/>
        <end position="567"/>
    </location>
</feature>
<dbReference type="PANTHER" id="PTHR13309">
    <property type="entry name" value="NUCLEAR FRAGILE X MENTAL RETARDATION PROTEIN INTERACTING PROTEIN 1"/>
    <property type="match status" value="1"/>
</dbReference>
<name>A0A0U1MA09_TALIS</name>
<gene>
    <name evidence="7" type="ORF">PISL3812_09228</name>
</gene>
<dbReference type="SUPFAM" id="SSF90229">
    <property type="entry name" value="CCCH zinc finger"/>
    <property type="match status" value="1"/>
</dbReference>
<dbReference type="Gene3D" id="6.10.250.3220">
    <property type="match status" value="1"/>
</dbReference>
<feature type="compositionally biased region" description="Gly residues" evidence="5">
    <location>
        <begin position="58"/>
        <end position="85"/>
    </location>
</feature>
<dbReference type="GO" id="GO:0003723">
    <property type="term" value="F:RNA binding"/>
    <property type="evidence" value="ECO:0007669"/>
    <property type="project" value="InterPro"/>
</dbReference>
<evidence type="ECO:0000256" key="1">
    <source>
        <dbReference type="ARBA" id="ARBA00022723"/>
    </source>
</evidence>
<feature type="region of interest" description="Disordered" evidence="5">
    <location>
        <begin position="1"/>
        <end position="85"/>
    </location>
</feature>
<keyword evidence="3 4" id="KW-0862">Zinc</keyword>
<evidence type="ECO:0000259" key="6">
    <source>
        <dbReference type="PROSITE" id="PS50103"/>
    </source>
</evidence>
<dbReference type="Pfam" id="PF00642">
    <property type="entry name" value="zf-CCCH"/>
    <property type="match status" value="1"/>
</dbReference>
<evidence type="ECO:0000256" key="2">
    <source>
        <dbReference type="ARBA" id="ARBA00022771"/>
    </source>
</evidence>
<evidence type="ECO:0000256" key="5">
    <source>
        <dbReference type="SAM" id="MobiDB-lite"/>
    </source>
</evidence>
<feature type="compositionally biased region" description="Basic residues" evidence="5">
    <location>
        <begin position="284"/>
        <end position="293"/>
    </location>
</feature>
<feature type="region of interest" description="Disordered" evidence="5">
    <location>
        <begin position="117"/>
        <end position="186"/>
    </location>
</feature>
<dbReference type="InterPro" id="IPR000571">
    <property type="entry name" value="Znf_CCCH"/>
</dbReference>
<evidence type="ECO:0000313" key="7">
    <source>
        <dbReference type="EMBL" id="CRG92172.1"/>
    </source>
</evidence>
<protein>
    <submittedName>
        <fullName evidence="7">CCCH zinc finger protein</fullName>
    </submittedName>
</protein>
<feature type="compositionally biased region" description="Basic and acidic residues" evidence="5">
    <location>
        <begin position="555"/>
        <end position="564"/>
    </location>
</feature>
<dbReference type="OMA" id="VMEAIVW"/>
<feature type="compositionally biased region" description="Pro residues" evidence="5">
    <location>
        <begin position="8"/>
        <end position="18"/>
    </location>
</feature>
<proteinExistence type="predicted"/>
<feature type="compositionally biased region" description="Low complexity" evidence="5">
    <location>
        <begin position="117"/>
        <end position="132"/>
    </location>
</feature>
<evidence type="ECO:0000256" key="4">
    <source>
        <dbReference type="PROSITE-ProRule" id="PRU00723"/>
    </source>
</evidence>
<dbReference type="InterPro" id="IPR036855">
    <property type="entry name" value="Znf_CCCH_sf"/>
</dbReference>
<feature type="region of interest" description="Disordered" evidence="5">
    <location>
        <begin position="351"/>
        <end position="582"/>
    </location>
</feature>
<dbReference type="Proteomes" id="UP000054383">
    <property type="component" value="Unassembled WGS sequence"/>
</dbReference>
<feature type="compositionally biased region" description="Basic and acidic residues" evidence="5">
    <location>
        <begin position="427"/>
        <end position="445"/>
    </location>
</feature>
<keyword evidence="8" id="KW-1185">Reference proteome</keyword>
<keyword evidence="2 4" id="KW-0863">Zinc-finger</keyword>
<keyword evidence="1 4" id="KW-0479">Metal-binding</keyword>
<evidence type="ECO:0000313" key="8">
    <source>
        <dbReference type="Proteomes" id="UP000054383"/>
    </source>
</evidence>
<dbReference type="GO" id="GO:0008270">
    <property type="term" value="F:zinc ion binding"/>
    <property type="evidence" value="ECO:0007669"/>
    <property type="project" value="UniProtKB-KW"/>
</dbReference>
<accession>A0A0U1MA09</accession>
<dbReference type="GO" id="GO:0000492">
    <property type="term" value="P:box C/D snoRNP assembly"/>
    <property type="evidence" value="ECO:0007669"/>
    <property type="project" value="TreeGrafter"/>
</dbReference>
<feature type="domain" description="C3H1-type" evidence="6">
    <location>
        <begin position="539"/>
        <end position="567"/>
    </location>
</feature>
<dbReference type="Pfam" id="PF10453">
    <property type="entry name" value="NUFIP1"/>
    <property type="match status" value="1"/>
</dbReference>
<sequence length="629" mass="67762">MASQGFSFPPPPPPPPPQQQQQQQAPGYANAAPSYGNYNGYPQRGGYRGGNFNRGRGRGGMSRGGRGGGGYNNYRGQQGGSGGGAGGVGGGGYNGYSPASSVPVQSLVTAPNYYAGAASHPPSQPPSSAAQAYSRTPASTYPPTNYDGRHRADSAAQAMGHGNNMPATQGQPGGAPARGLPGSAHAMVAPPMHWGYDSNTGASGFYPGSTNGLGYSAQQSYQGHGHGNVQGGTGYKNHGHKRTYSSSFGKSTSNVPRAPAPPAVPSFGVPLPAKPPQATDASKKIAKKKKRKFNQLGLTPNTEEHESSAEEDDVDEEARFTANPGGPLEFTFRGRTSTLNSAADIQKWIEERKKRFPTQARVEEKKKAQEEARKQKDLQREEARRKQQEAKQRTKPGSKEPGEQEIDPMDAAVKAKVRAERLRKKLYKEEKRLQKAEADAERARLMAEASQRGQEVDVEATEEDTKEVVVEADDSMEKDPTSIEPPASSPMQGDDQDEPLLSDDTDSSEDDNRDDAPEEVSSRRDGPERVPPPPRGTDAKRKKPCHNFQRRGRCPRGDRCRYSHDILGPGDKTRSDAATTKRPVRRGLFQMLVNQEMEARDGQVMQAISWLGSQGFLESCSSIAESAST</sequence>
<dbReference type="CDD" id="cd06503">
    <property type="entry name" value="ATP-synt_Fo_b"/>
    <property type="match status" value="1"/>
</dbReference>
<feature type="compositionally biased region" description="Polar residues" evidence="5">
    <location>
        <begin position="244"/>
        <end position="254"/>
    </location>
</feature>
<feature type="compositionally biased region" description="Polar residues" evidence="5">
    <location>
        <begin position="133"/>
        <end position="143"/>
    </location>
</feature>
<organism evidence="7 8">
    <name type="scientific">Talaromyces islandicus</name>
    <name type="common">Penicillium islandicum</name>
    <dbReference type="NCBI Taxonomy" id="28573"/>
    <lineage>
        <taxon>Eukaryota</taxon>
        <taxon>Fungi</taxon>
        <taxon>Dikarya</taxon>
        <taxon>Ascomycota</taxon>
        <taxon>Pezizomycotina</taxon>
        <taxon>Eurotiomycetes</taxon>
        <taxon>Eurotiomycetidae</taxon>
        <taxon>Eurotiales</taxon>
        <taxon>Trichocomaceae</taxon>
        <taxon>Talaromyces</taxon>
        <taxon>Talaromyces sect. Islandici</taxon>
    </lineage>
</organism>
<dbReference type="EMBL" id="CVMT01000011">
    <property type="protein sequence ID" value="CRG92172.1"/>
    <property type="molecule type" value="Genomic_DNA"/>
</dbReference>
<dbReference type="PANTHER" id="PTHR13309:SF0">
    <property type="entry name" value="FMR1-INTERACTING PROTEIN NUFIP1"/>
    <property type="match status" value="1"/>
</dbReference>
<feature type="compositionally biased region" description="Acidic residues" evidence="5">
    <location>
        <begin position="456"/>
        <end position="474"/>
    </location>
</feature>
<evidence type="ECO:0000256" key="3">
    <source>
        <dbReference type="ARBA" id="ARBA00022833"/>
    </source>
</evidence>
<feature type="compositionally biased region" description="Acidic residues" evidence="5">
    <location>
        <begin position="494"/>
        <end position="518"/>
    </location>
</feature>
<dbReference type="PROSITE" id="PS50103">
    <property type="entry name" value="ZF_C3H1"/>
    <property type="match status" value="1"/>
</dbReference>
<feature type="region of interest" description="Disordered" evidence="5">
    <location>
        <begin position="217"/>
        <end position="335"/>
    </location>
</feature>
<dbReference type="GO" id="GO:0005634">
    <property type="term" value="C:nucleus"/>
    <property type="evidence" value="ECO:0007669"/>
    <property type="project" value="TreeGrafter"/>
</dbReference>
<reference evidence="7 8" key="1">
    <citation type="submission" date="2015-04" db="EMBL/GenBank/DDBJ databases">
        <authorList>
            <person name="Syromyatnikov M.Y."/>
            <person name="Popov V.N."/>
        </authorList>
    </citation>
    <scope>NUCLEOTIDE SEQUENCE [LARGE SCALE GENOMIC DNA]</scope>
    <source>
        <strain evidence="7">WF-38-12</strain>
    </source>
</reference>